<dbReference type="Proteomes" id="UP001280581">
    <property type="component" value="Unassembled WGS sequence"/>
</dbReference>
<accession>A0AAN6LYR8</accession>
<name>A0AAN6LYR8_9PLEO</name>
<organism evidence="2 3">
    <name type="scientific">Pseudopithomyces chartarum</name>
    <dbReference type="NCBI Taxonomy" id="1892770"/>
    <lineage>
        <taxon>Eukaryota</taxon>
        <taxon>Fungi</taxon>
        <taxon>Dikarya</taxon>
        <taxon>Ascomycota</taxon>
        <taxon>Pezizomycotina</taxon>
        <taxon>Dothideomycetes</taxon>
        <taxon>Pleosporomycetidae</taxon>
        <taxon>Pleosporales</taxon>
        <taxon>Massarineae</taxon>
        <taxon>Didymosphaeriaceae</taxon>
        <taxon>Pseudopithomyces</taxon>
    </lineage>
</organism>
<evidence type="ECO:0000313" key="3">
    <source>
        <dbReference type="Proteomes" id="UP001280581"/>
    </source>
</evidence>
<comment type="caution">
    <text evidence="2">The sequence shown here is derived from an EMBL/GenBank/DDBJ whole genome shotgun (WGS) entry which is preliminary data.</text>
</comment>
<reference evidence="2 3" key="1">
    <citation type="submission" date="2021-02" db="EMBL/GenBank/DDBJ databases">
        <title>Genome assembly of Pseudopithomyces chartarum.</title>
        <authorList>
            <person name="Jauregui R."/>
            <person name="Singh J."/>
            <person name="Voisey C."/>
        </authorList>
    </citation>
    <scope>NUCLEOTIDE SEQUENCE [LARGE SCALE GENOMIC DNA]</scope>
    <source>
        <strain evidence="2 3">AGR01</strain>
    </source>
</reference>
<feature type="region of interest" description="Disordered" evidence="1">
    <location>
        <begin position="97"/>
        <end position="117"/>
    </location>
</feature>
<dbReference type="EMBL" id="WVTA01000005">
    <property type="protein sequence ID" value="KAK3210218.1"/>
    <property type="molecule type" value="Genomic_DNA"/>
</dbReference>
<sequence>MDQLFRPSNTDPTASKANTLPYVDNICQYLSSSSAEWYRGLMKCFEEDRFDEKTLELLVRAGHFFDGQPYVQYHHEDLVMIIILNKLDDSTVQAANHTQEPNADNNPTQKSNPNTVRTDKQIKEVRKTQATATSATVPQTPRRTWKRSIPCEVCRRQKKRCKHLNPPAVEATAPGDTK</sequence>
<dbReference type="AlphaFoldDB" id="A0AAN6LYR8"/>
<proteinExistence type="predicted"/>
<evidence type="ECO:0000313" key="2">
    <source>
        <dbReference type="EMBL" id="KAK3210218.1"/>
    </source>
</evidence>
<feature type="compositionally biased region" description="Polar residues" evidence="1">
    <location>
        <begin position="97"/>
        <end position="116"/>
    </location>
</feature>
<gene>
    <name evidence="2" type="ORF">GRF29_44g2030962</name>
</gene>
<keyword evidence="3" id="KW-1185">Reference proteome</keyword>
<evidence type="ECO:0000256" key="1">
    <source>
        <dbReference type="SAM" id="MobiDB-lite"/>
    </source>
</evidence>
<protein>
    <submittedName>
        <fullName evidence="2">Uncharacterized protein</fullName>
    </submittedName>
</protein>